<dbReference type="InterPro" id="IPR044571">
    <property type="entry name" value="P4KG1-8"/>
</dbReference>
<evidence type="ECO:0000313" key="9">
    <source>
        <dbReference type="Proteomes" id="UP000775213"/>
    </source>
</evidence>
<dbReference type="Proteomes" id="UP000775213">
    <property type="component" value="Unassembled WGS sequence"/>
</dbReference>
<evidence type="ECO:0000256" key="6">
    <source>
        <dbReference type="ARBA" id="ARBA00022840"/>
    </source>
</evidence>
<evidence type="ECO:0000256" key="1">
    <source>
        <dbReference type="ARBA" id="ARBA00008941"/>
    </source>
</evidence>
<dbReference type="InterPro" id="IPR000403">
    <property type="entry name" value="PI3/4_kinase_cat_dom"/>
</dbReference>
<gene>
    <name evidence="8" type="ORF">IEQ34_021330</name>
</gene>
<sequence>MIEQSWFPQLRLYCLHKWRYQAKQDQPRVIKNLIQSALVGLEKGNPPVMSSEGTGGTYFMQDVSGQKFVVVFKPIDEESMAENKSRGLPLSLDGIELKGTRVGEGALREFGFSGVPPTIMVHCLSDCFNHSKKLDRATPDFRVGSMQMYVKNCGSCEDMGPRAFPVEEIHKISVLDITLANTDMHGGNICFAKRETKGELCWSP</sequence>
<evidence type="ECO:0000256" key="2">
    <source>
        <dbReference type="ARBA" id="ARBA00012169"/>
    </source>
</evidence>
<keyword evidence="6" id="KW-0067">ATP-binding</keyword>
<keyword evidence="4" id="KW-0547">Nucleotide-binding</keyword>
<dbReference type="EMBL" id="JAGFBR010000018">
    <property type="protein sequence ID" value="KAH0450638.1"/>
    <property type="molecule type" value="Genomic_DNA"/>
</dbReference>
<organism evidence="8 9">
    <name type="scientific">Dendrobium chrysotoxum</name>
    <name type="common">Orchid</name>
    <dbReference type="NCBI Taxonomy" id="161865"/>
    <lineage>
        <taxon>Eukaryota</taxon>
        <taxon>Viridiplantae</taxon>
        <taxon>Streptophyta</taxon>
        <taxon>Embryophyta</taxon>
        <taxon>Tracheophyta</taxon>
        <taxon>Spermatophyta</taxon>
        <taxon>Magnoliopsida</taxon>
        <taxon>Liliopsida</taxon>
        <taxon>Asparagales</taxon>
        <taxon>Orchidaceae</taxon>
        <taxon>Epidendroideae</taxon>
        <taxon>Malaxideae</taxon>
        <taxon>Dendrobiinae</taxon>
        <taxon>Dendrobium</taxon>
    </lineage>
</organism>
<comment type="similarity">
    <text evidence="1">Belongs to the PI3/PI4-kinase family. Type II PI4K subfamily.</text>
</comment>
<comment type="caution">
    <text evidence="8">The sequence shown here is derived from an EMBL/GenBank/DDBJ whole genome shotgun (WGS) entry which is preliminary data.</text>
</comment>
<name>A0AAV7G4Q5_DENCH</name>
<reference evidence="8 9" key="1">
    <citation type="journal article" date="2021" name="Hortic Res">
        <title>Chromosome-scale assembly of the Dendrobium chrysotoxum genome enhances the understanding of orchid evolution.</title>
        <authorList>
            <person name="Zhang Y."/>
            <person name="Zhang G.Q."/>
            <person name="Zhang D."/>
            <person name="Liu X.D."/>
            <person name="Xu X.Y."/>
            <person name="Sun W.H."/>
            <person name="Yu X."/>
            <person name="Zhu X."/>
            <person name="Wang Z.W."/>
            <person name="Zhao X."/>
            <person name="Zhong W.Y."/>
            <person name="Chen H."/>
            <person name="Yin W.L."/>
            <person name="Huang T."/>
            <person name="Niu S.C."/>
            <person name="Liu Z.J."/>
        </authorList>
    </citation>
    <scope>NUCLEOTIDE SEQUENCE [LARGE SCALE GENOMIC DNA]</scope>
    <source>
        <strain evidence="8">Lindl</strain>
    </source>
</reference>
<dbReference type="GO" id="GO:0004430">
    <property type="term" value="F:1-phosphatidylinositol 4-kinase activity"/>
    <property type="evidence" value="ECO:0007669"/>
    <property type="project" value="UniProtKB-EC"/>
</dbReference>
<keyword evidence="9" id="KW-1185">Reference proteome</keyword>
<accession>A0AAV7G4Q5</accession>
<proteinExistence type="inferred from homology"/>
<feature type="domain" description="PI3K/PI4K catalytic" evidence="7">
    <location>
        <begin position="44"/>
        <end position="204"/>
    </location>
</feature>
<evidence type="ECO:0000256" key="4">
    <source>
        <dbReference type="ARBA" id="ARBA00022741"/>
    </source>
</evidence>
<dbReference type="EC" id="2.7.1.67" evidence="2"/>
<dbReference type="PROSITE" id="PS50290">
    <property type="entry name" value="PI3_4_KINASE_3"/>
    <property type="match status" value="1"/>
</dbReference>
<evidence type="ECO:0000259" key="7">
    <source>
        <dbReference type="PROSITE" id="PS50290"/>
    </source>
</evidence>
<dbReference type="PANTHER" id="PTHR45800:SF4">
    <property type="entry name" value="PHOSPHATIDYLINOSITOL 4-KINASE GAMMA 3"/>
    <property type="match status" value="1"/>
</dbReference>
<protein>
    <recommendedName>
        <fullName evidence="2">1-phosphatidylinositol 4-kinase</fullName>
        <ecNumber evidence="2">2.7.1.67</ecNumber>
    </recommendedName>
</protein>
<dbReference type="Pfam" id="PF00454">
    <property type="entry name" value="PI3_PI4_kinase"/>
    <property type="match status" value="1"/>
</dbReference>
<keyword evidence="5" id="KW-0418">Kinase</keyword>
<dbReference type="GO" id="GO:0005524">
    <property type="term" value="F:ATP binding"/>
    <property type="evidence" value="ECO:0007669"/>
    <property type="project" value="UniProtKB-KW"/>
</dbReference>
<keyword evidence="3" id="KW-0808">Transferase</keyword>
<evidence type="ECO:0000256" key="3">
    <source>
        <dbReference type="ARBA" id="ARBA00022679"/>
    </source>
</evidence>
<dbReference type="PANTHER" id="PTHR45800">
    <property type="entry name" value="PHOSPHATIDYLINOSITOL 4-KINASE GAMMA"/>
    <property type="match status" value="1"/>
</dbReference>
<evidence type="ECO:0000256" key="5">
    <source>
        <dbReference type="ARBA" id="ARBA00022777"/>
    </source>
</evidence>
<dbReference type="AlphaFoldDB" id="A0AAV7G4Q5"/>
<evidence type="ECO:0000313" key="8">
    <source>
        <dbReference type="EMBL" id="KAH0450638.1"/>
    </source>
</evidence>